<reference evidence="2" key="1">
    <citation type="submission" date="2016-04" db="EMBL/GenBank/DDBJ databases">
        <title>Complete Genome Sequences of Twelve Strains of a Stable Defined Moderately Diverse Mouse Microbiota 2 (sDMDMm2).</title>
        <authorList>
            <person name="Uchimura Y."/>
            <person name="Wyss M."/>
            <person name="Brugiroux S."/>
            <person name="Limenitakis J.P."/>
            <person name="Stecher B."/>
            <person name="McCoy K.D."/>
            <person name="Macpherson A.J."/>
        </authorList>
    </citation>
    <scope>NUCLEOTIDE SEQUENCE [LARGE SCALE GENOMIC DNA]</scope>
    <source>
        <strain evidence="2">YL27</strain>
    </source>
</reference>
<dbReference type="RefSeq" id="WP_068959872.1">
    <property type="nucleotide sequence ID" value="NZ_CAJTAP010000046.1"/>
</dbReference>
<dbReference type="SUPFAM" id="SSF141571">
    <property type="entry name" value="Pentapeptide repeat-like"/>
    <property type="match status" value="1"/>
</dbReference>
<protein>
    <recommendedName>
        <fullName evidence="3">Pentapeptide repeat-containing protein</fullName>
    </recommendedName>
</protein>
<sequence length="189" mass="21469">MKLTDKQYSNQVFKRTSFCNEGIAVWWTKKKFERCQFLGCDFSDVLARGCRFIECVFKGGKLQHFSMGGRTSVLLRKTVYMGCTFENVKLRSLGIADFIGCTFINCDFNTAFIAASFSKCKFVGKIYGCVFCGPKFDSYYYGNKLSFLVSNKGRLEDVDFSEASLTDVDFRGGIDLSKVLMPHTTINRM</sequence>
<keyword evidence="2" id="KW-1185">Reference proteome</keyword>
<dbReference type="STRING" id="1796646.A4V02_01105"/>
<dbReference type="Gene3D" id="2.160.20.80">
    <property type="entry name" value="E3 ubiquitin-protein ligase SopA"/>
    <property type="match status" value="1"/>
</dbReference>
<accession>A0A1B1S6Q3</accession>
<evidence type="ECO:0008006" key="3">
    <source>
        <dbReference type="Google" id="ProtNLM"/>
    </source>
</evidence>
<dbReference type="AlphaFoldDB" id="A0A1B1S6Q3"/>
<accession>A0A1Z2XF21</accession>
<dbReference type="GeneID" id="65535434"/>
<name>A0A1B1S6Q3_9BACT</name>
<evidence type="ECO:0000313" key="1">
    <source>
        <dbReference type="EMBL" id="ANU62475.1"/>
    </source>
</evidence>
<gene>
    <name evidence="1" type="ORF">A4V02_01105</name>
</gene>
<evidence type="ECO:0000313" key="2">
    <source>
        <dbReference type="Proteomes" id="UP000186351"/>
    </source>
</evidence>
<dbReference type="KEGG" id="pary:A4V02_01105"/>
<organism evidence="1 2">
    <name type="scientific">Muribaculum intestinale</name>
    <dbReference type="NCBI Taxonomy" id="1796646"/>
    <lineage>
        <taxon>Bacteria</taxon>
        <taxon>Pseudomonadati</taxon>
        <taxon>Bacteroidota</taxon>
        <taxon>Bacteroidia</taxon>
        <taxon>Bacteroidales</taxon>
        <taxon>Muribaculaceae</taxon>
        <taxon>Muribaculum</taxon>
    </lineage>
</organism>
<dbReference type="OrthoDB" id="67652at2"/>
<proteinExistence type="predicted"/>
<dbReference type="EMBL" id="CP015402">
    <property type="protein sequence ID" value="ANU62475.1"/>
    <property type="molecule type" value="Genomic_DNA"/>
</dbReference>
<dbReference type="Proteomes" id="UP000186351">
    <property type="component" value="Chromosome"/>
</dbReference>